<dbReference type="Gene3D" id="3.20.20.70">
    <property type="entry name" value="Aldolase class I"/>
    <property type="match status" value="1"/>
</dbReference>
<evidence type="ECO:0000256" key="10">
    <source>
        <dbReference type="SAM" id="MobiDB-lite"/>
    </source>
</evidence>
<feature type="region of interest" description="Disordered" evidence="10">
    <location>
        <begin position="371"/>
        <end position="459"/>
    </location>
</feature>
<dbReference type="STRING" id="196109.A0A136J4C1"/>
<dbReference type="InterPro" id="IPR018517">
    <property type="entry name" value="tRNA_hU_synthase_CS"/>
</dbReference>
<protein>
    <recommendedName>
        <fullName evidence="11">DUS-like FMN-binding domain-containing protein</fullName>
    </recommendedName>
</protein>
<comment type="cofactor">
    <cofactor evidence="1">
        <name>FMN</name>
        <dbReference type="ChEBI" id="CHEBI:58210"/>
    </cofactor>
</comment>
<keyword evidence="4" id="KW-0507">mRNA processing</keyword>
<evidence type="ECO:0000256" key="4">
    <source>
        <dbReference type="ARBA" id="ARBA00022664"/>
    </source>
</evidence>
<organism evidence="12 13">
    <name type="scientific">Microdochium bolleyi</name>
    <dbReference type="NCBI Taxonomy" id="196109"/>
    <lineage>
        <taxon>Eukaryota</taxon>
        <taxon>Fungi</taxon>
        <taxon>Dikarya</taxon>
        <taxon>Ascomycota</taxon>
        <taxon>Pezizomycotina</taxon>
        <taxon>Sordariomycetes</taxon>
        <taxon>Xylariomycetidae</taxon>
        <taxon>Xylariales</taxon>
        <taxon>Microdochiaceae</taxon>
        <taxon>Microdochium</taxon>
    </lineage>
</organism>
<comment type="catalytic activity">
    <reaction evidence="9">
        <text>a 5,6-dihydrouridine in mRNA + NADP(+) = a uridine in mRNA + NADPH + H(+)</text>
        <dbReference type="Rhea" id="RHEA:69855"/>
        <dbReference type="Rhea" id="RHEA-COMP:14658"/>
        <dbReference type="Rhea" id="RHEA-COMP:17789"/>
        <dbReference type="ChEBI" id="CHEBI:15378"/>
        <dbReference type="ChEBI" id="CHEBI:57783"/>
        <dbReference type="ChEBI" id="CHEBI:58349"/>
        <dbReference type="ChEBI" id="CHEBI:65315"/>
        <dbReference type="ChEBI" id="CHEBI:74443"/>
    </reaction>
    <physiologicalReaction direction="right-to-left" evidence="9">
        <dbReference type="Rhea" id="RHEA:69857"/>
    </physiologicalReaction>
</comment>
<reference evidence="13" key="1">
    <citation type="submission" date="2016-02" db="EMBL/GenBank/DDBJ databases">
        <title>Draft genome sequence of Microdochium bolleyi, a fungal endophyte of beachgrass.</title>
        <authorList>
            <consortium name="DOE Joint Genome Institute"/>
            <person name="David A.S."/>
            <person name="May G."/>
            <person name="Haridas S."/>
            <person name="Lim J."/>
            <person name="Wang M."/>
            <person name="Labutti K."/>
            <person name="Lipzen A."/>
            <person name="Barry K."/>
            <person name="Grigoriev I.V."/>
        </authorList>
    </citation>
    <scope>NUCLEOTIDE SEQUENCE [LARGE SCALE GENOMIC DNA]</scope>
    <source>
        <strain evidence="13">J235TASD1</strain>
    </source>
</reference>
<accession>A0A136J4C1</accession>
<feature type="compositionally biased region" description="Low complexity" evidence="10">
    <location>
        <begin position="431"/>
        <end position="440"/>
    </location>
</feature>
<keyword evidence="2" id="KW-0285">Flavoprotein</keyword>
<evidence type="ECO:0000256" key="6">
    <source>
        <dbReference type="ARBA" id="ARBA00023002"/>
    </source>
</evidence>
<gene>
    <name evidence="12" type="ORF">Micbo1qcDRAFT_162017</name>
</gene>
<dbReference type="GO" id="GO:0005737">
    <property type="term" value="C:cytoplasm"/>
    <property type="evidence" value="ECO:0007669"/>
    <property type="project" value="TreeGrafter"/>
</dbReference>
<dbReference type="AlphaFoldDB" id="A0A136J4C1"/>
<keyword evidence="5" id="KW-0819">tRNA processing</keyword>
<dbReference type="InterPro" id="IPR035587">
    <property type="entry name" value="DUS-like_FMN-bd"/>
</dbReference>
<dbReference type="PROSITE" id="PS01136">
    <property type="entry name" value="UPF0034"/>
    <property type="match status" value="1"/>
</dbReference>
<evidence type="ECO:0000256" key="1">
    <source>
        <dbReference type="ARBA" id="ARBA00001917"/>
    </source>
</evidence>
<dbReference type="SUPFAM" id="SSF51395">
    <property type="entry name" value="FMN-linked oxidoreductases"/>
    <property type="match status" value="1"/>
</dbReference>
<dbReference type="PANTHER" id="PTHR45936">
    <property type="entry name" value="TRNA-DIHYDROURIDINE(20) SYNTHASE [NAD(P)+]-LIKE"/>
    <property type="match status" value="1"/>
</dbReference>
<evidence type="ECO:0000256" key="7">
    <source>
        <dbReference type="ARBA" id="ARBA00045934"/>
    </source>
</evidence>
<keyword evidence="3" id="KW-0288">FMN</keyword>
<feature type="compositionally biased region" description="Basic and acidic residues" evidence="10">
    <location>
        <begin position="413"/>
        <end position="424"/>
    </location>
</feature>
<dbReference type="Pfam" id="PF01207">
    <property type="entry name" value="Dus"/>
    <property type="match status" value="1"/>
</dbReference>
<dbReference type="GO" id="GO:0017150">
    <property type="term" value="F:tRNA dihydrouridine synthase activity"/>
    <property type="evidence" value="ECO:0007669"/>
    <property type="project" value="InterPro"/>
</dbReference>
<comment type="function">
    <text evidence="7">Catalyzes the synthesis of dihydrouridine, a modified base found in the D-loop of most tRNAs. Specifically modifies U47 in cytoplasmic tRNAs. Catalyzes the synthesis of dihydrouridine in some mRNAs, thereby affecting their translation.</text>
</comment>
<feature type="domain" description="DUS-like FMN-binding" evidence="11">
    <location>
        <begin position="107"/>
        <end position="342"/>
    </location>
</feature>
<evidence type="ECO:0000313" key="13">
    <source>
        <dbReference type="Proteomes" id="UP000070501"/>
    </source>
</evidence>
<dbReference type="EMBL" id="KQ964249">
    <property type="protein sequence ID" value="KXJ91954.1"/>
    <property type="molecule type" value="Genomic_DNA"/>
</dbReference>
<evidence type="ECO:0000256" key="9">
    <source>
        <dbReference type="ARBA" id="ARBA00049447"/>
    </source>
</evidence>
<dbReference type="PANTHER" id="PTHR45936:SF1">
    <property type="entry name" value="TRNA-DIHYDROURIDINE(20) SYNTHASE [NAD(P)+]-LIKE"/>
    <property type="match status" value="1"/>
</dbReference>
<feature type="compositionally biased region" description="Low complexity" evidence="10">
    <location>
        <begin position="373"/>
        <end position="388"/>
    </location>
</feature>
<dbReference type="OrthoDB" id="10262250at2759"/>
<evidence type="ECO:0000313" key="12">
    <source>
        <dbReference type="EMBL" id="KXJ91954.1"/>
    </source>
</evidence>
<evidence type="ECO:0000256" key="3">
    <source>
        <dbReference type="ARBA" id="ARBA00022643"/>
    </source>
</evidence>
<keyword evidence="6" id="KW-0560">Oxidoreductase</keyword>
<dbReference type="InParanoid" id="A0A136J4C1"/>
<dbReference type="GO" id="GO:0050660">
    <property type="term" value="F:flavin adenine dinucleotide binding"/>
    <property type="evidence" value="ECO:0007669"/>
    <property type="project" value="InterPro"/>
</dbReference>
<name>A0A136J4C1_9PEZI</name>
<dbReference type="CDD" id="cd02801">
    <property type="entry name" value="DUS_like_FMN"/>
    <property type="match status" value="1"/>
</dbReference>
<dbReference type="GO" id="GO:0006397">
    <property type="term" value="P:mRNA processing"/>
    <property type="evidence" value="ECO:0007669"/>
    <property type="project" value="UniProtKB-KW"/>
</dbReference>
<dbReference type="Proteomes" id="UP000070501">
    <property type="component" value="Unassembled WGS sequence"/>
</dbReference>
<evidence type="ECO:0000256" key="5">
    <source>
        <dbReference type="ARBA" id="ARBA00022694"/>
    </source>
</evidence>
<feature type="compositionally biased region" description="Low complexity" evidence="10">
    <location>
        <begin position="397"/>
        <end position="412"/>
    </location>
</feature>
<sequence>MSQMIRSLLRGAMASEIKKVPIPRKGVDYRGKVVLAPMVRSGELPSRLLALHYGADLVWGPETVDRSMIGTTRRYNEITKTIEWTRKPSQGSKSPPDDVKDSIIYRVHPDREAGKHIFQIGTSNPEKAVEAARLVAGDVTGIDVNAGCPKPFSTHDGMGAALLRTPDKLCAILEALVKNIVPEYEIGISVKIRILETPAETEALVRKLVATGITGLTVHCRTTPMRPRERAIRGQLRMIRDICHEAGVACVMNGDVESRDHAATLISEFGVDGAMIATCAEKNSSCFRAGSEGGTAPWEQVVEKYVEFAMDVHNKFGNTKYLLCQLVPGKSATYRLLQPCKSYAAVCEVLGHAHLLERAREVDQAIGIDPESKAQQAADKSAAKAGQKAARKKQEQQQKQNNASALAAGGNSARERANNKKPLSERGVTAQKQQQGQENQKSPSPIADAMLQPTHDATTAAAEASKVTLLEGIISS</sequence>
<proteinExistence type="predicted"/>
<comment type="catalytic activity">
    <reaction evidence="8">
        <text>a 5,6-dihydrouridine in mRNA + NAD(+) = a uridine in mRNA + NADH + H(+)</text>
        <dbReference type="Rhea" id="RHEA:69851"/>
        <dbReference type="Rhea" id="RHEA-COMP:14658"/>
        <dbReference type="Rhea" id="RHEA-COMP:17789"/>
        <dbReference type="ChEBI" id="CHEBI:15378"/>
        <dbReference type="ChEBI" id="CHEBI:57540"/>
        <dbReference type="ChEBI" id="CHEBI:57945"/>
        <dbReference type="ChEBI" id="CHEBI:65315"/>
        <dbReference type="ChEBI" id="CHEBI:74443"/>
    </reaction>
    <physiologicalReaction direction="right-to-left" evidence="8">
        <dbReference type="Rhea" id="RHEA:69853"/>
    </physiologicalReaction>
</comment>
<dbReference type="InterPro" id="IPR052582">
    <property type="entry name" value="tRNA-DUS-like"/>
</dbReference>
<evidence type="ECO:0000256" key="8">
    <source>
        <dbReference type="ARBA" id="ARBA00048342"/>
    </source>
</evidence>
<evidence type="ECO:0000256" key="2">
    <source>
        <dbReference type="ARBA" id="ARBA00022630"/>
    </source>
</evidence>
<dbReference type="InterPro" id="IPR013785">
    <property type="entry name" value="Aldolase_TIM"/>
</dbReference>
<dbReference type="FunCoup" id="A0A136J4C1">
    <property type="interactions" value="819"/>
</dbReference>
<keyword evidence="13" id="KW-1185">Reference proteome</keyword>
<evidence type="ECO:0000259" key="11">
    <source>
        <dbReference type="Pfam" id="PF01207"/>
    </source>
</evidence>